<dbReference type="RefSeq" id="WP_173062177.1">
    <property type="nucleotide sequence ID" value="NZ_BLPF01000002.1"/>
</dbReference>
<dbReference type="EMBL" id="BLPF01000002">
    <property type="protein sequence ID" value="GFJ82102.1"/>
    <property type="molecule type" value="Genomic_DNA"/>
</dbReference>
<accession>A0A6V8KA55</accession>
<organism evidence="1 2">
    <name type="scientific">Phytohabitans houttuyneae</name>
    <dbReference type="NCBI Taxonomy" id="1076126"/>
    <lineage>
        <taxon>Bacteria</taxon>
        <taxon>Bacillati</taxon>
        <taxon>Actinomycetota</taxon>
        <taxon>Actinomycetes</taxon>
        <taxon>Micromonosporales</taxon>
        <taxon>Micromonosporaceae</taxon>
    </lineage>
</organism>
<protein>
    <submittedName>
        <fullName evidence="1">Uncharacterized protein</fullName>
    </submittedName>
</protein>
<dbReference type="Proteomes" id="UP000482800">
    <property type="component" value="Unassembled WGS sequence"/>
</dbReference>
<reference evidence="1 2" key="1">
    <citation type="submission" date="2020-03" db="EMBL/GenBank/DDBJ databases">
        <title>Whole genome shotgun sequence of Phytohabitans houttuyneae NBRC 108639.</title>
        <authorList>
            <person name="Komaki H."/>
            <person name="Tamura T."/>
        </authorList>
    </citation>
    <scope>NUCLEOTIDE SEQUENCE [LARGE SCALE GENOMIC DNA]</scope>
    <source>
        <strain evidence="1 2">NBRC 108639</strain>
    </source>
</reference>
<dbReference type="AlphaFoldDB" id="A0A6V8KA55"/>
<gene>
    <name evidence="1" type="ORF">Phou_062820</name>
</gene>
<reference evidence="1 2" key="2">
    <citation type="submission" date="2020-03" db="EMBL/GenBank/DDBJ databases">
        <authorList>
            <person name="Ichikawa N."/>
            <person name="Kimura A."/>
            <person name="Kitahashi Y."/>
            <person name="Uohara A."/>
        </authorList>
    </citation>
    <scope>NUCLEOTIDE SEQUENCE [LARGE SCALE GENOMIC DNA]</scope>
    <source>
        <strain evidence="1 2">NBRC 108639</strain>
    </source>
</reference>
<comment type="caution">
    <text evidence="1">The sequence shown here is derived from an EMBL/GenBank/DDBJ whole genome shotgun (WGS) entry which is preliminary data.</text>
</comment>
<evidence type="ECO:0000313" key="1">
    <source>
        <dbReference type="EMBL" id="GFJ82102.1"/>
    </source>
</evidence>
<proteinExistence type="predicted"/>
<sequence length="173" mass="19677">MLPAIVQPAKKDPRSDTRIAAEVFLPAFGPLHRRGVRLRLQRWMGKYNKMVILTVDRRFREHAYLLNEAAGTWDGGIWYSNDGYLPAPGYHFYDDWWAEELASRHGMDRMPAVDTCANCCALTSFADGYCHTCGCCLDCRQPREECLCYTPSAPNRTAWLTGGDPDRPASARW</sequence>
<evidence type="ECO:0000313" key="2">
    <source>
        <dbReference type="Proteomes" id="UP000482800"/>
    </source>
</evidence>
<name>A0A6V8KA55_9ACTN</name>
<keyword evidence="2" id="KW-1185">Reference proteome</keyword>